<dbReference type="EMBL" id="AUVB01000050">
    <property type="protein sequence ID" value="KGE03729.1"/>
    <property type="molecule type" value="Genomic_DNA"/>
</dbReference>
<keyword evidence="2" id="KW-1133">Transmembrane helix</keyword>
<dbReference type="STRING" id="1265313.HRUBRA_01666"/>
<dbReference type="InterPro" id="IPR031982">
    <property type="entry name" value="PilE-like"/>
</dbReference>
<keyword evidence="2" id="KW-0812">Transmembrane</keyword>
<dbReference type="OrthoDB" id="5296638at2"/>
<dbReference type="InterPro" id="IPR000983">
    <property type="entry name" value="Bac_GSPG_pilin"/>
</dbReference>
<dbReference type="PROSITE" id="PS50890">
    <property type="entry name" value="PUA"/>
    <property type="match status" value="1"/>
</dbReference>
<dbReference type="Proteomes" id="UP000029640">
    <property type="component" value="Unassembled WGS sequence"/>
</dbReference>
<dbReference type="PRINTS" id="PR00813">
    <property type="entry name" value="BCTERIALGSPG"/>
</dbReference>
<reference evidence="3 4" key="1">
    <citation type="journal article" date="2014" name="Genome Announc.">
        <title>Genome Sequence of Gammaproteobacterial Pseudohaliea rubra Type Strain DSM 19751, Isolated from Coastal Seawater of the Mediterranean Sea.</title>
        <authorList>
            <person name="Spring S."/>
            <person name="Fiebig A."/>
            <person name="Riedel T."/>
            <person name="Goker M."/>
            <person name="Klenk H.P."/>
        </authorList>
    </citation>
    <scope>NUCLEOTIDE SEQUENCE [LARGE SCALE GENOMIC DNA]</scope>
    <source>
        <strain evidence="3 4">DSM 19751</strain>
    </source>
</reference>
<evidence type="ECO:0000256" key="2">
    <source>
        <dbReference type="SAM" id="Phobius"/>
    </source>
</evidence>
<keyword evidence="2" id="KW-0472">Membrane</keyword>
<organism evidence="3 4">
    <name type="scientific">Pseudohaliea rubra DSM 19751</name>
    <dbReference type="NCBI Taxonomy" id="1265313"/>
    <lineage>
        <taxon>Bacteria</taxon>
        <taxon>Pseudomonadati</taxon>
        <taxon>Pseudomonadota</taxon>
        <taxon>Gammaproteobacteria</taxon>
        <taxon>Cellvibrionales</taxon>
        <taxon>Halieaceae</taxon>
        <taxon>Pseudohaliea</taxon>
    </lineage>
</organism>
<dbReference type="Gene3D" id="3.30.700.10">
    <property type="entry name" value="Glycoprotein, Type 4 Pilin"/>
    <property type="match status" value="1"/>
</dbReference>
<dbReference type="AlphaFoldDB" id="A0A095WYN2"/>
<dbReference type="Pfam" id="PF16732">
    <property type="entry name" value="ComP_DUS"/>
    <property type="match status" value="1"/>
</dbReference>
<dbReference type="GO" id="GO:0015628">
    <property type="term" value="P:protein secretion by the type II secretion system"/>
    <property type="evidence" value="ECO:0007669"/>
    <property type="project" value="InterPro"/>
</dbReference>
<dbReference type="HOGENOM" id="CLU_091705_6_0_6"/>
<dbReference type="GO" id="GO:0015627">
    <property type="term" value="C:type II protein secretion system complex"/>
    <property type="evidence" value="ECO:0007669"/>
    <property type="project" value="InterPro"/>
</dbReference>
<feature type="transmembrane region" description="Helical" evidence="2">
    <location>
        <begin position="6"/>
        <end position="32"/>
    </location>
</feature>
<dbReference type="InterPro" id="IPR012902">
    <property type="entry name" value="N_methyl_site"/>
</dbReference>
<dbReference type="Pfam" id="PF07963">
    <property type="entry name" value="N_methyl"/>
    <property type="match status" value="1"/>
</dbReference>
<keyword evidence="4" id="KW-1185">Reference proteome</keyword>
<evidence type="ECO:0000313" key="4">
    <source>
        <dbReference type="Proteomes" id="UP000029640"/>
    </source>
</evidence>
<dbReference type="InterPro" id="IPR045584">
    <property type="entry name" value="Pilin-like"/>
</dbReference>
<proteinExistence type="predicted"/>
<dbReference type="NCBIfam" id="TIGR02532">
    <property type="entry name" value="IV_pilin_GFxxxE"/>
    <property type="match status" value="1"/>
</dbReference>
<protein>
    <submittedName>
        <fullName evidence="3">Type IV pilus biogenesis protein PilE</fullName>
    </submittedName>
</protein>
<evidence type="ECO:0000313" key="3">
    <source>
        <dbReference type="EMBL" id="KGE03729.1"/>
    </source>
</evidence>
<dbReference type="eggNOG" id="COG4968">
    <property type="taxonomic scope" value="Bacteria"/>
</dbReference>
<dbReference type="SUPFAM" id="SSF54523">
    <property type="entry name" value="Pili subunits"/>
    <property type="match status" value="1"/>
</dbReference>
<dbReference type="GO" id="GO:0043683">
    <property type="term" value="P:type IV pilus assembly"/>
    <property type="evidence" value="ECO:0007669"/>
    <property type="project" value="InterPro"/>
</dbReference>
<sequence>MAARVSLGFTLMEVMIVVVIVGILAAIALPSYQDTVRKGRRSDAISILLDVANRQEQHMLDRSTYTGDMTALGYGADPAVSEEGHYTVDAAACAAGTIATCYLLTATPAAGSPQAGDGGCTTFTLDSFGRRAATGAQADQCW</sequence>
<evidence type="ECO:0000256" key="1">
    <source>
        <dbReference type="ARBA" id="ARBA00022481"/>
    </source>
</evidence>
<dbReference type="RefSeq" id="WP_035517075.1">
    <property type="nucleotide sequence ID" value="NZ_KN234774.1"/>
</dbReference>
<keyword evidence="1" id="KW-0488">Methylation</keyword>
<comment type="caution">
    <text evidence="3">The sequence shown here is derived from an EMBL/GenBank/DDBJ whole genome shotgun (WGS) entry which is preliminary data.</text>
</comment>
<accession>A0A095WYN2</accession>
<gene>
    <name evidence="3" type="ORF">HRUBRA_01666</name>
</gene>
<name>A0A095WYN2_9GAMM</name>